<sequence>MKRITYSGGSIVTGSAITAALLEYTTTVADAENSVTVDIAVLEENGDVSVHTLLLSPASQFDVVDVGGMTDEEEAERFPVPVMPQVGISGTVESTADARATATDINDIMREIDDGLGQ</sequence>
<comment type="caution">
    <text evidence="1">The sequence shown here is derived from an EMBL/GenBank/DDBJ whole genome shotgun (WGS) entry which is preliminary data.</text>
</comment>
<protein>
    <submittedName>
        <fullName evidence="1">Uncharacterized protein</fullName>
    </submittedName>
</protein>
<organism evidence="1 2">
    <name type="scientific">Herbiconiux flava</name>
    <dbReference type="NCBI Taxonomy" id="881268"/>
    <lineage>
        <taxon>Bacteria</taxon>
        <taxon>Bacillati</taxon>
        <taxon>Actinomycetota</taxon>
        <taxon>Actinomycetes</taxon>
        <taxon>Micrococcales</taxon>
        <taxon>Microbacteriaceae</taxon>
        <taxon>Herbiconiux</taxon>
    </lineage>
</organism>
<evidence type="ECO:0000313" key="2">
    <source>
        <dbReference type="Proteomes" id="UP000549913"/>
    </source>
</evidence>
<name>A0A852SJF3_9MICO</name>
<gene>
    <name evidence="1" type="ORF">BJ984_000621</name>
</gene>
<evidence type="ECO:0000313" key="1">
    <source>
        <dbReference type="EMBL" id="NYD69463.1"/>
    </source>
</evidence>
<proteinExistence type="predicted"/>
<reference evidence="1 2" key="1">
    <citation type="submission" date="2020-07" db="EMBL/GenBank/DDBJ databases">
        <title>Sequencing the genomes of 1000 actinobacteria strains.</title>
        <authorList>
            <person name="Klenk H.-P."/>
        </authorList>
    </citation>
    <scope>NUCLEOTIDE SEQUENCE [LARGE SCALE GENOMIC DNA]</scope>
    <source>
        <strain evidence="1 2">DSM 26474</strain>
    </source>
</reference>
<dbReference type="RefSeq" id="WP_179546789.1">
    <property type="nucleotide sequence ID" value="NZ_BSEW01000001.1"/>
</dbReference>
<keyword evidence="2" id="KW-1185">Reference proteome</keyword>
<dbReference type="Proteomes" id="UP000549913">
    <property type="component" value="Unassembled WGS sequence"/>
</dbReference>
<dbReference type="EMBL" id="JACCBM010000001">
    <property type="protein sequence ID" value="NYD69463.1"/>
    <property type="molecule type" value="Genomic_DNA"/>
</dbReference>
<dbReference type="AlphaFoldDB" id="A0A852SJF3"/>
<accession>A0A852SJF3</accession>